<protein>
    <recommendedName>
        <fullName evidence="1">DNA (cytosine-5-)-methyltransferase</fullName>
        <ecNumber evidence="1">2.1.1.37</ecNumber>
    </recommendedName>
</protein>
<feature type="active site" evidence="7">
    <location>
        <position position="74"/>
    </location>
</feature>
<dbReference type="GO" id="GO:0032259">
    <property type="term" value="P:methylation"/>
    <property type="evidence" value="ECO:0007669"/>
    <property type="project" value="UniProtKB-KW"/>
</dbReference>
<keyword evidence="4 7" id="KW-0949">S-adenosyl-L-methionine</keyword>
<dbReference type="InterPro" id="IPR001525">
    <property type="entry name" value="C5_MeTfrase"/>
</dbReference>
<dbReference type="SUPFAM" id="SSF53335">
    <property type="entry name" value="S-adenosyl-L-methionine-dependent methyltransferases"/>
    <property type="match status" value="1"/>
</dbReference>
<dbReference type="GO" id="GO:0009307">
    <property type="term" value="P:DNA restriction-modification system"/>
    <property type="evidence" value="ECO:0007669"/>
    <property type="project" value="UniProtKB-KW"/>
</dbReference>
<evidence type="ECO:0000256" key="2">
    <source>
        <dbReference type="ARBA" id="ARBA00022603"/>
    </source>
</evidence>
<keyword evidence="5" id="KW-0680">Restriction system</keyword>
<evidence type="ECO:0000256" key="3">
    <source>
        <dbReference type="ARBA" id="ARBA00022679"/>
    </source>
</evidence>
<organism evidence="9 10">
    <name type="scientific">Phocaeicola plebeius</name>
    <dbReference type="NCBI Taxonomy" id="310297"/>
    <lineage>
        <taxon>Bacteria</taxon>
        <taxon>Pseudomonadati</taxon>
        <taxon>Bacteroidota</taxon>
        <taxon>Bacteroidia</taxon>
        <taxon>Bacteroidales</taxon>
        <taxon>Bacteroidaceae</taxon>
        <taxon>Phocaeicola</taxon>
    </lineage>
</organism>
<dbReference type="InterPro" id="IPR031303">
    <property type="entry name" value="C5_meth_CS"/>
</dbReference>
<evidence type="ECO:0000256" key="1">
    <source>
        <dbReference type="ARBA" id="ARBA00011975"/>
    </source>
</evidence>
<dbReference type="EMBL" id="QSTF01000018">
    <property type="protein sequence ID" value="RGM40260.1"/>
    <property type="molecule type" value="Genomic_DNA"/>
</dbReference>
<proteinExistence type="inferred from homology"/>
<dbReference type="PANTHER" id="PTHR46098:SF1">
    <property type="entry name" value="TRNA (CYTOSINE(38)-C(5))-METHYLTRANSFERASE"/>
    <property type="match status" value="1"/>
</dbReference>
<dbReference type="Gene3D" id="3.90.120.10">
    <property type="entry name" value="DNA Methylase, subunit A, domain 2"/>
    <property type="match status" value="1"/>
</dbReference>
<reference evidence="9 10" key="1">
    <citation type="submission" date="2018-08" db="EMBL/GenBank/DDBJ databases">
        <title>A genome reference for cultivated species of the human gut microbiota.</title>
        <authorList>
            <person name="Zou Y."/>
            <person name="Xue W."/>
            <person name="Luo G."/>
        </authorList>
    </citation>
    <scope>NUCLEOTIDE SEQUENCE [LARGE SCALE GENOMIC DNA]</scope>
    <source>
        <strain evidence="9 10">OM08-14</strain>
    </source>
</reference>
<name>A0A3E4WDI4_9BACT</name>
<dbReference type="PRINTS" id="PR00105">
    <property type="entry name" value="C5METTRFRASE"/>
</dbReference>
<dbReference type="InterPro" id="IPR029063">
    <property type="entry name" value="SAM-dependent_MTases_sf"/>
</dbReference>
<dbReference type="AlphaFoldDB" id="A0A3E4WDI4"/>
<evidence type="ECO:0000256" key="6">
    <source>
        <dbReference type="ARBA" id="ARBA00047422"/>
    </source>
</evidence>
<comment type="caution">
    <text evidence="9">The sequence shown here is derived from an EMBL/GenBank/DDBJ whole genome shotgun (WGS) entry which is preliminary data.</text>
</comment>
<accession>A0A3E4WDI4</accession>
<evidence type="ECO:0000256" key="5">
    <source>
        <dbReference type="ARBA" id="ARBA00022747"/>
    </source>
</evidence>
<dbReference type="PANTHER" id="PTHR46098">
    <property type="entry name" value="TRNA (CYTOSINE(38)-C(5))-METHYLTRANSFERASE"/>
    <property type="match status" value="1"/>
</dbReference>
<sequence>MANFSFIDLFAGIGGFRLALQSVGGTCIGFSEIAPDAINTYCQNFKEDTSANFGDITKLKTLPEHDFMTAGVPCQSWSIAGKNLGFDDDRGQLWNDTLYLLNKVRPKAFIFENVKGLADPRNAKALEYILNRIKQAGYYSKVNVLNAYDYGVPQTRIRIYIIGFKEKKYLDKFALAPATPGCIQLSDVLDDCEAKECRQSNDNNARWSLSCNEKGFNDYFLFNDLRNGSTTIHSWDIQETTDREKNICYLLLKNRRKDKYGELDGNPLNIKHFQELDSSIKESDLEVLVEKGILKRVSYLYKVREVSNDLSDDAKWVLNQAKNGIINFDTLKSSKELKKRKINALDTLFMLEAIGAVKCIEERYDFKNTKISTGLAGINRIFLPTCKIYPTLVASDTNDYVTTENLNADNIEDFRAKFMESVYRAGNYRQISKQEACRIQGFPANFLLPPTRARWMKLIGNSVAVPVIKMLANAIVNTGVFEGQENITVKRKHKAIQLDLLSLFEEYGEHPITENFIVHDNNDTSYDKMMSKRNIIKEDKNVLISLVKKDNEKAFLDKSAKVYYTGKKFPTTVALNKLFYFMPYIKGKGVKDLWLIKVARLGFRKEGTPLEDKNDLRLVFEIEYVSPIFDDYQSVELKIWRTFTDSTIYELLKTNKKKN</sequence>
<gene>
    <name evidence="9" type="primary">dcm</name>
    <name evidence="9" type="ORF">DXC17_08495</name>
</gene>
<dbReference type="Proteomes" id="UP000260780">
    <property type="component" value="Unassembled WGS sequence"/>
</dbReference>
<dbReference type="Gene3D" id="3.40.50.150">
    <property type="entry name" value="Vaccinia Virus protein VP39"/>
    <property type="match status" value="1"/>
</dbReference>
<dbReference type="Pfam" id="PF00145">
    <property type="entry name" value="DNA_methylase"/>
    <property type="match status" value="1"/>
</dbReference>
<evidence type="ECO:0000256" key="4">
    <source>
        <dbReference type="ARBA" id="ARBA00022691"/>
    </source>
</evidence>
<dbReference type="EC" id="2.1.1.37" evidence="1"/>
<dbReference type="PROSITE" id="PS00095">
    <property type="entry name" value="C5_MTASE_2"/>
    <property type="match status" value="1"/>
</dbReference>
<dbReference type="NCBIfam" id="TIGR00675">
    <property type="entry name" value="dcm"/>
    <property type="match status" value="1"/>
</dbReference>
<comment type="similarity">
    <text evidence="7 8">Belongs to the class I-like SAM-binding methyltransferase superfamily. C5-methyltransferase family.</text>
</comment>
<evidence type="ECO:0000313" key="10">
    <source>
        <dbReference type="Proteomes" id="UP000260780"/>
    </source>
</evidence>
<evidence type="ECO:0000256" key="8">
    <source>
        <dbReference type="RuleBase" id="RU000416"/>
    </source>
</evidence>
<keyword evidence="2 7" id="KW-0489">Methyltransferase</keyword>
<dbReference type="PROSITE" id="PS51679">
    <property type="entry name" value="SAM_MT_C5"/>
    <property type="match status" value="1"/>
</dbReference>
<dbReference type="InterPro" id="IPR050750">
    <property type="entry name" value="C5-MTase"/>
</dbReference>
<evidence type="ECO:0000256" key="7">
    <source>
        <dbReference type="PROSITE-ProRule" id="PRU01016"/>
    </source>
</evidence>
<keyword evidence="3 7" id="KW-0808">Transferase</keyword>
<evidence type="ECO:0000313" key="9">
    <source>
        <dbReference type="EMBL" id="RGM40260.1"/>
    </source>
</evidence>
<comment type="catalytic activity">
    <reaction evidence="6">
        <text>a 2'-deoxycytidine in DNA + S-adenosyl-L-methionine = a 5-methyl-2'-deoxycytidine in DNA + S-adenosyl-L-homocysteine + H(+)</text>
        <dbReference type="Rhea" id="RHEA:13681"/>
        <dbReference type="Rhea" id="RHEA-COMP:11369"/>
        <dbReference type="Rhea" id="RHEA-COMP:11370"/>
        <dbReference type="ChEBI" id="CHEBI:15378"/>
        <dbReference type="ChEBI" id="CHEBI:57856"/>
        <dbReference type="ChEBI" id="CHEBI:59789"/>
        <dbReference type="ChEBI" id="CHEBI:85452"/>
        <dbReference type="ChEBI" id="CHEBI:85454"/>
        <dbReference type="EC" id="2.1.1.37"/>
    </reaction>
</comment>
<dbReference type="RefSeq" id="WP_117747878.1">
    <property type="nucleotide sequence ID" value="NZ_CAUGGG010000011.1"/>
</dbReference>
<dbReference type="GO" id="GO:0003886">
    <property type="term" value="F:DNA (cytosine-5-)-methyltransferase activity"/>
    <property type="evidence" value="ECO:0007669"/>
    <property type="project" value="UniProtKB-EC"/>
</dbReference>